<organism evidence="8">
    <name type="scientific">Opuntia streptacantha</name>
    <name type="common">Prickly pear cactus</name>
    <name type="synonym">Opuntia cardona</name>
    <dbReference type="NCBI Taxonomy" id="393608"/>
    <lineage>
        <taxon>Eukaryota</taxon>
        <taxon>Viridiplantae</taxon>
        <taxon>Streptophyta</taxon>
        <taxon>Embryophyta</taxon>
        <taxon>Tracheophyta</taxon>
        <taxon>Spermatophyta</taxon>
        <taxon>Magnoliopsida</taxon>
        <taxon>eudicotyledons</taxon>
        <taxon>Gunneridae</taxon>
        <taxon>Pentapetalae</taxon>
        <taxon>Caryophyllales</taxon>
        <taxon>Cactineae</taxon>
        <taxon>Cactaceae</taxon>
        <taxon>Opuntioideae</taxon>
        <taxon>Opuntia</taxon>
    </lineage>
</organism>
<dbReference type="InterPro" id="IPR017930">
    <property type="entry name" value="Myb_dom"/>
</dbReference>
<sequence>MNSRWSLIAGRLPGRTDNEIKNYWNTHIKRKLISRGIDPQTHSPLNSTSTSTTTAGKVFPQKLEFKPTINPDLIIPKFGLMSKTIDFKRSCPDANNTFKHIRTDSGGTGNSGTTDDGQQTGRVTHPHKAHEIDLELSIGLSPFRAVSVSSAESKEARSPPEKMAAPASQTASGFFRYIRPLGS</sequence>
<feature type="domain" description="HTH myb-type" evidence="7">
    <location>
        <begin position="1"/>
        <end position="32"/>
    </location>
</feature>
<keyword evidence="2" id="KW-0677">Repeat</keyword>
<feature type="compositionally biased region" description="Low complexity" evidence="5">
    <location>
        <begin position="111"/>
        <end position="121"/>
    </location>
</feature>
<feature type="domain" description="Myb-like" evidence="6">
    <location>
        <begin position="1"/>
        <end position="28"/>
    </location>
</feature>
<dbReference type="AlphaFoldDB" id="A0A7C8ZDV8"/>
<evidence type="ECO:0000313" key="8">
    <source>
        <dbReference type="EMBL" id="MBA4640636.1"/>
    </source>
</evidence>
<feature type="region of interest" description="Disordered" evidence="5">
    <location>
        <begin position="99"/>
        <end position="126"/>
    </location>
</feature>
<comment type="subcellular location">
    <subcellularLocation>
        <location evidence="1">Nucleus</location>
    </subcellularLocation>
</comment>
<evidence type="ECO:0000256" key="4">
    <source>
        <dbReference type="ARBA" id="ARBA00023242"/>
    </source>
</evidence>
<dbReference type="PANTHER" id="PTHR47994:SF5">
    <property type="entry name" value="F14D16.11-RELATED"/>
    <property type="match status" value="1"/>
</dbReference>
<reference evidence="8" key="1">
    <citation type="journal article" date="2013" name="J. Plant Res.">
        <title>Effect of fungi and light on seed germination of three Opuntia species from semiarid lands of central Mexico.</title>
        <authorList>
            <person name="Delgado-Sanchez P."/>
            <person name="Jimenez-Bremont J.F."/>
            <person name="Guerrero-Gonzalez Mde L."/>
            <person name="Flores J."/>
        </authorList>
    </citation>
    <scope>NUCLEOTIDE SEQUENCE</scope>
    <source>
        <tissue evidence="8">Cladode</tissue>
    </source>
</reference>
<protein>
    <submittedName>
        <fullName evidence="8">Uncharacterized protein</fullName>
    </submittedName>
</protein>
<evidence type="ECO:0000256" key="2">
    <source>
        <dbReference type="ARBA" id="ARBA00022737"/>
    </source>
</evidence>
<evidence type="ECO:0000256" key="5">
    <source>
        <dbReference type="SAM" id="MobiDB-lite"/>
    </source>
</evidence>
<keyword evidence="4" id="KW-0539">Nucleus</keyword>
<evidence type="ECO:0000259" key="7">
    <source>
        <dbReference type="PROSITE" id="PS51294"/>
    </source>
</evidence>
<dbReference type="PROSITE" id="PS51294">
    <property type="entry name" value="HTH_MYB"/>
    <property type="match status" value="1"/>
</dbReference>
<accession>A0A7C8ZDV8</accession>
<dbReference type="InterPro" id="IPR009057">
    <property type="entry name" value="Homeodomain-like_sf"/>
</dbReference>
<dbReference type="PROSITE" id="PS50090">
    <property type="entry name" value="MYB_LIKE"/>
    <property type="match status" value="1"/>
</dbReference>
<dbReference type="PANTHER" id="PTHR47994">
    <property type="entry name" value="F14D16.11-RELATED"/>
    <property type="match status" value="1"/>
</dbReference>
<dbReference type="GO" id="GO:0005634">
    <property type="term" value="C:nucleus"/>
    <property type="evidence" value="ECO:0007669"/>
    <property type="project" value="UniProtKB-SubCell"/>
</dbReference>
<dbReference type="CDD" id="cd00167">
    <property type="entry name" value="SANT"/>
    <property type="match status" value="1"/>
</dbReference>
<dbReference type="SUPFAM" id="SSF46689">
    <property type="entry name" value="Homeodomain-like"/>
    <property type="match status" value="1"/>
</dbReference>
<dbReference type="Gene3D" id="1.10.10.60">
    <property type="entry name" value="Homeodomain-like"/>
    <property type="match status" value="1"/>
</dbReference>
<dbReference type="EMBL" id="GISG01119999">
    <property type="protein sequence ID" value="MBA4640636.1"/>
    <property type="molecule type" value="Transcribed_RNA"/>
</dbReference>
<evidence type="ECO:0000256" key="1">
    <source>
        <dbReference type="ARBA" id="ARBA00004123"/>
    </source>
</evidence>
<dbReference type="InterPro" id="IPR001005">
    <property type="entry name" value="SANT/Myb"/>
</dbReference>
<reference evidence="8" key="2">
    <citation type="submission" date="2020-07" db="EMBL/GenBank/DDBJ databases">
        <authorList>
            <person name="Vera ALvarez R."/>
            <person name="Arias-Moreno D.M."/>
            <person name="Jimenez-Jacinto V."/>
            <person name="Jimenez-Bremont J.F."/>
            <person name="Swaminathan K."/>
            <person name="Moose S.P."/>
            <person name="Guerrero-Gonzalez M.L."/>
            <person name="Marino-Ramirez L."/>
            <person name="Landsman D."/>
            <person name="Rodriguez-Kessler M."/>
            <person name="Delgado-Sanchez P."/>
        </authorList>
    </citation>
    <scope>NUCLEOTIDE SEQUENCE</scope>
    <source>
        <tissue evidence="8">Cladode</tissue>
    </source>
</reference>
<keyword evidence="3" id="KW-0238">DNA-binding</keyword>
<dbReference type="GO" id="GO:0003677">
    <property type="term" value="F:DNA binding"/>
    <property type="evidence" value="ECO:0007669"/>
    <property type="project" value="UniProtKB-KW"/>
</dbReference>
<evidence type="ECO:0000256" key="3">
    <source>
        <dbReference type="ARBA" id="ARBA00023125"/>
    </source>
</evidence>
<dbReference type="InterPro" id="IPR015495">
    <property type="entry name" value="Myb_TF_plants"/>
</dbReference>
<dbReference type="Pfam" id="PF00249">
    <property type="entry name" value="Myb_DNA-binding"/>
    <property type="match status" value="1"/>
</dbReference>
<evidence type="ECO:0000259" key="6">
    <source>
        <dbReference type="PROSITE" id="PS50090"/>
    </source>
</evidence>
<name>A0A7C8ZDV8_OPUST</name>
<proteinExistence type="predicted"/>